<evidence type="ECO:0000313" key="2">
    <source>
        <dbReference type="Proteomes" id="UP000736787"/>
    </source>
</evidence>
<dbReference type="AlphaFoldDB" id="A0A8T1AMK7"/>
<gene>
    <name evidence="1" type="ORF">PC117_g26101</name>
</gene>
<accession>A0A8T1AMK7</accession>
<organism evidence="1 2">
    <name type="scientific">Phytophthora cactorum</name>
    <dbReference type="NCBI Taxonomy" id="29920"/>
    <lineage>
        <taxon>Eukaryota</taxon>
        <taxon>Sar</taxon>
        <taxon>Stramenopiles</taxon>
        <taxon>Oomycota</taxon>
        <taxon>Peronosporomycetes</taxon>
        <taxon>Peronosporales</taxon>
        <taxon>Peronosporaceae</taxon>
        <taxon>Phytophthora</taxon>
    </lineage>
</organism>
<protein>
    <submittedName>
        <fullName evidence="1">Uncharacterized protein</fullName>
    </submittedName>
</protein>
<dbReference type="EMBL" id="RCMK01002259">
    <property type="protein sequence ID" value="KAG2883096.1"/>
    <property type="molecule type" value="Genomic_DNA"/>
</dbReference>
<proteinExistence type="predicted"/>
<evidence type="ECO:0000313" key="1">
    <source>
        <dbReference type="EMBL" id="KAG2883096.1"/>
    </source>
</evidence>
<reference evidence="1" key="1">
    <citation type="submission" date="2018-10" db="EMBL/GenBank/DDBJ databases">
        <title>Effector identification in a new, highly contiguous assembly of the strawberry crown rot pathogen Phytophthora cactorum.</title>
        <authorList>
            <person name="Armitage A.D."/>
            <person name="Nellist C.F."/>
            <person name="Bates H."/>
            <person name="Vickerstaff R.J."/>
            <person name="Harrison R.J."/>
        </authorList>
    </citation>
    <scope>NUCLEOTIDE SEQUENCE</scope>
    <source>
        <strain evidence="1">4040</strain>
    </source>
</reference>
<dbReference type="Proteomes" id="UP000736787">
    <property type="component" value="Unassembled WGS sequence"/>
</dbReference>
<comment type="caution">
    <text evidence="1">The sequence shown here is derived from an EMBL/GenBank/DDBJ whole genome shotgun (WGS) entry which is preliminary data.</text>
</comment>
<name>A0A8T1AMK7_9STRA</name>
<sequence length="55" mass="5816">MRRLASCQIKTPMRTEKEVEAEVVVGVEAVGVEAVGVEADDGQLTITEAETQALG</sequence>